<dbReference type="Gene3D" id="3.40.50.2300">
    <property type="match status" value="1"/>
</dbReference>
<accession>A0ABS7C4D3</accession>
<reference evidence="5 6" key="1">
    <citation type="submission" date="2021-07" db="EMBL/GenBank/DDBJ databases">
        <title>Paenibacillus radiodurans sp. nov., isolated from the southeastern edge of Tengger Desert.</title>
        <authorList>
            <person name="Zhang G."/>
        </authorList>
    </citation>
    <scope>NUCLEOTIDE SEQUENCE [LARGE SCALE GENOMIC DNA]</scope>
    <source>
        <strain evidence="5 6">CCM 7311</strain>
    </source>
</reference>
<dbReference type="InterPro" id="IPR051552">
    <property type="entry name" value="HptR"/>
</dbReference>
<dbReference type="Proteomes" id="UP001519887">
    <property type="component" value="Unassembled WGS sequence"/>
</dbReference>
<gene>
    <name evidence="5" type="ORF">K0U00_17065</name>
</gene>
<evidence type="ECO:0000256" key="2">
    <source>
        <dbReference type="ARBA" id="ARBA00023125"/>
    </source>
</evidence>
<feature type="non-terminal residue" evidence="5">
    <location>
        <position position="81"/>
    </location>
</feature>
<dbReference type="PANTHER" id="PTHR42713">
    <property type="entry name" value="HISTIDINE KINASE-RELATED"/>
    <property type="match status" value="1"/>
</dbReference>
<dbReference type="InterPro" id="IPR001789">
    <property type="entry name" value="Sig_transdc_resp-reg_receiver"/>
</dbReference>
<keyword evidence="1" id="KW-0963">Cytoplasm</keyword>
<evidence type="ECO:0000256" key="1">
    <source>
        <dbReference type="ARBA" id="ARBA00022490"/>
    </source>
</evidence>
<dbReference type="SUPFAM" id="SSF52172">
    <property type="entry name" value="CheY-like"/>
    <property type="match status" value="1"/>
</dbReference>
<protein>
    <submittedName>
        <fullName evidence="5">Response regulator</fullName>
    </submittedName>
</protein>
<organism evidence="5 6">
    <name type="scientific">Paenibacillus sepulcri</name>
    <dbReference type="NCBI Taxonomy" id="359917"/>
    <lineage>
        <taxon>Bacteria</taxon>
        <taxon>Bacillati</taxon>
        <taxon>Bacillota</taxon>
        <taxon>Bacilli</taxon>
        <taxon>Bacillales</taxon>
        <taxon>Paenibacillaceae</taxon>
        <taxon>Paenibacillus</taxon>
    </lineage>
</organism>
<dbReference type="PROSITE" id="PS50110">
    <property type="entry name" value="RESPONSE_REGULATORY"/>
    <property type="match status" value="1"/>
</dbReference>
<keyword evidence="2" id="KW-0238">DNA-binding</keyword>
<feature type="modified residue" description="4-aspartylphosphate" evidence="3">
    <location>
        <position position="55"/>
    </location>
</feature>
<dbReference type="InterPro" id="IPR011006">
    <property type="entry name" value="CheY-like_superfamily"/>
</dbReference>
<proteinExistence type="predicted"/>
<dbReference type="PANTHER" id="PTHR42713:SF3">
    <property type="entry name" value="TRANSCRIPTIONAL REGULATORY PROTEIN HPTR"/>
    <property type="match status" value="1"/>
</dbReference>
<evidence type="ECO:0000259" key="4">
    <source>
        <dbReference type="PROSITE" id="PS50110"/>
    </source>
</evidence>
<sequence>MLKMIIADDEYNVREGLKEVVPWDEMGIEIAAVAADGQEAFDLCLELKPDILLTDIRMPMIDGLEAALKLKDLGDPVRIII</sequence>
<evidence type="ECO:0000313" key="6">
    <source>
        <dbReference type="Proteomes" id="UP001519887"/>
    </source>
</evidence>
<keyword evidence="3" id="KW-0597">Phosphoprotein</keyword>
<dbReference type="EMBL" id="JAHZIK010000423">
    <property type="protein sequence ID" value="MBW7455739.1"/>
    <property type="molecule type" value="Genomic_DNA"/>
</dbReference>
<comment type="caution">
    <text evidence="5">The sequence shown here is derived from an EMBL/GenBank/DDBJ whole genome shotgun (WGS) entry which is preliminary data.</text>
</comment>
<dbReference type="Pfam" id="PF00072">
    <property type="entry name" value="Response_reg"/>
    <property type="match status" value="1"/>
</dbReference>
<keyword evidence="6" id="KW-1185">Reference proteome</keyword>
<evidence type="ECO:0000256" key="3">
    <source>
        <dbReference type="PROSITE-ProRule" id="PRU00169"/>
    </source>
</evidence>
<name>A0ABS7C4D3_9BACL</name>
<evidence type="ECO:0000313" key="5">
    <source>
        <dbReference type="EMBL" id="MBW7455739.1"/>
    </source>
</evidence>
<feature type="domain" description="Response regulatory" evidence="4">
    <location>
        <begin position="3"/>
        <end position="81"/>
    </location>
</feature>